<dbReference type="SMART" id="SM00329">
    <property type="entry name" value="BPI2"/>
    <property type="match status" value="1"/>
</dbReference>
<feature type="domain" description="Lipid-binding serum glycoprotein C-terminal" evidence="4">
    <location>
        <begin position="277"/>
        <end position="475"/>
    </location>
</feature>
<dbReference type="InterPro" id="IPR045897">
    <property type="entry name" value="BPI/LBP_pln"/>
</dbReference>
<dbReference type="AlphaFoldDB" id="A0AAD8INV6"/>
<dbReference type="Gene3D" id="3.15.10.10">
    <property type="entry name" value="Bactericidal permeability-increasing protein, domain 1"/>
    <property type="match status" value="1"/>
</dbReference>
<dbReference type="PIRSF" id="PIRSF002417">
    <property type="entry name" value="Lipid_binding_protein"/>
    <property type="match status" value="1"/>
</dbReference>
<dbReference type="CDD" id="cd00025">
    <property type="entry name" value="BPI1"/>
    <property type="match status" value="1"/>
</dbReference>
<gene>
    <name evidence="5" type="ORF">POM88_017268</name>
</gene>
<evidence type="ECO:0000259" key="4">
    <source>
        <dbReference type="SMART" id="SM00329"/>
    </source>
</evidence>
<protein>
    <submittedName>
        <fullName evidence="5">Lipid-binding serum glycoprotein family protein</fullName>
    </submittedName>
</protein>
<keyword evidence="1" id="KW-0325">Glycoprotein</keyword>
<dbReference type="Gene3D" id="3.15.20.10">
    <property type="entry name" value="Bactericidal permeability-increasing protein, domain 2"/>
    <property type="match status" value="1"/>
</dbReference>
<comment type="caution">
    <text evidence="5">The sequence shown here is derived from an EMBL/GenBank/DDBJ whole genome shotgun (WGS) entry which is preliminary data.</text>
</comment>
<feature type="chain" id="PRO_5041929817" evidence="2">
    <location>
        <begin position="22"/>
        <end position="500"/>
    </location>
</feature>
<sequence>MATATTYILLIFFITTPFCSSSELTDESFMSMLISQSGLDFLKQLLVNNAVASITPLQLPQIEKTVKIPFLGGIHVVLSNITIYHVDVPSSYIKPGDTGIAIVASGTSCNLSMNWHFSYGTWLVPLSIADSGHASVQVEGMEIGLTLGLKIQEGVIDISLLEGGCLVKDIIIKLDGGASWLYQGMLDAFQGQIASAVENAIAKALEQGVLKLETFLEGLPKEIPVDDTASINVTLVNDPLISNNSIGLEINGLFTRTEKGKVSTVFHKNSQSLVSCTNSPKMLGILLDEAVFNSASALYYNAEFMIWTVDTLPDQAILNTAWWRYLIPQLYKKYPNDDMNLNISLSAPPVVRISPHGISATVYADLIIDVLEGGNLVPVVCISLVIRGSGSVKLVQNNLAGSLQLDDFTTQLKWSQIGKLHMYLIQPVVWTLIETVCLPYANSRLGKGFPLPIIHGFTLQNAEIVFSDSAVTVCSDVTFTDSYNYSRSLGYPSRWIQKLL</sequence>
<dbReference type="CDD" id="cd00026">
    <property type="entry name" value="BPI2"/>
    <property type="match status" value="1"/>
</dbReference>
<evidence type="ECO:0000313" key="5">
    <source>
        <dbReference type="EMBL" id="KAK1389090.1"/>
    </source>
</evidence>
<organism evidence="5 6">
    <name type="scientific">Heracleum sosnowskyi</name>
    <dbReference type="NCBI Taxonomy" id="360622"/>
    <lineage>
        <taxon>Eukaryota</taxon>
        <taxon>Viridiplantae</taxon>
        <taxon>Streptophyta</taxon>
        <taxon>Embryophyta</taxon>
        <taxon>Tracheophyta</taxon>
        <taxon>Spermatophyta</taxon>
        <taxon>Magnoliopsida</taxon>
        <taxon>eudicotyledons</taxon>
        <taxon>Gunneridae</taxon>
        <taxon>Pentapetalae</taxon>
        <taxon>asterids</taxon>
        <taxon>campanulids</taxon>
        <taxon>Apiales</taxon>
        <taxon>Apiaceae</taxon>
        <taxon>Apioideae</taxon>
        <taxon>apioid superclade</taxon>
        <taxon>Tordylieae</taxon>
        <taxon>Tordyliinae</taxon>
        <taxon>Heracleum</taxon>
    </lineage>
</organism>
<dbReference type="EMBL" id="JAUIZM010000004">
    <property type="protein sequence ID" value="KAK1389090.1"/>
    <property type="molecule type" value="Genomic_DNA"/>
</dbReference>
<reference evidence="5" key="2">
    <citation type="submission" date="2023-05" db="EMBL/GenBank/DDBJ databases">
        <authorList>
            <person name="Schelkunov M.I."/>
        </authorList>
    </citation>
    <scope>NUCLEOTIDE SEQUENCE</scope>
    <source>
        <strain evidence="5">Hsosn_3</strain>
        <tissue evidence="5">Leaf</tissue>
    </source>
</reference>
<dbReference type="Pfam" id="PF01273">
    <property type="entry name" value="LBP_BPI_CETP"/>
    <property type="match status" value="1"/>
</dbReference>
<dbReference type="InterPro" id="IPR001124">
    <property type="entry name" value="Lipid-bd_serum_glycop_C"/>
</dbReference>
<name>A0AAD8INV6_9APIA</name>
<dbReference type="GO" id="GO:0005615">
    <property type="term" value="C:extracellular space"/>
    <property type="evidence" value="ECO:0007669"/>
    <property type="project" value="InterPro"/>
</dbReference>
<keyword evidence="2" id="KW-0732">Signal</keyword>
<accession>A0AAD8INV6</accession>
<feature type="domain" description="Lipid-binding serum glycoprotein N-terminal" evidence="3">
    <location>
        <begin position="34"/>
        <end position="259"/>
    </location>
</feature>
<dbReference type="InterPro" id="IPR017943">
    <property type="entry name" value="Bactericidal_perm-incr_a/b_dom"/>
</dbReference>
<evidence type="ECO:0000256" key="2">
    <source>
        <dbReference type="SAM" id="SignalP"/>
    </source>
</evidence>
<dbReference type="GO" id="GO:0008289">
    <property type="term" value="F:lipid binding"/>
    <property type="evidence" value="ECO:0007669"/>
    <property type="project" value="InterPro"/>
</dbReference>
<reference evidence="5" key="1">
    <citation type="submission" date="2023-02" db="EMBL/GenBank/DDBJ databases">
        <title>Genome of toxic invasive species Heracleum sosnowskyi carries increased number of genes despite the absence of recent whole-genome duplications.</title>
        <authorList>
            <person name="Schelkunov M."/>
            <person name="Shtratnikova V."/>
            <person name="Makarenko M."/>
            <person name="Klepikova A."/>
            <person name="Omelchenko D."/>
            <person name="Novikova G."/>
            <person name="Obukhova E."/>
            <person name="Bogdanov V."/>
            <person name="Penin A."/>
            <person name="Logacheva M."/>
        </authorList>
    </citation>
    <scope>NUCLEOTIDE SEQUENCE</scope>
    <source>
        <strain evidence="5">Hsosn_3</strain>
        <tissue evidence="5">Leaf</tissue>
    </source>
</reference>
<dbReference type="Proteomes" id="UP001237642">
    <property type="component" value="Unassembled WGS sequence"/>
</dbReference>
<dbReference type="SMART" id="SM00328">
    <property type="entry name" value="BPI1"/>
    <property type="match status" value="1"/>
</dbReference>
<dbReference type="InterPro" id="IPR030675">
    <property type="entry name" value="BPI/LBP"/>
</dbReference>
<keyword evidence="6" id="KW-1185">Reference proteome</keyword>
<dbReference type="PANTHER" id="PTHR46801">
    <property type="entry name" value="OS06G0309200 PROTEIN"/>
    <property type="match status" value="1"/>
</dbReference>
<dbReference type="InterPro" id="IPR017942">
    <property type="entry name" value="Lipid-bd_serum_glycop_N"/>
</dbReference>
<dbReference type="Pfam" id="PF02886">
    <property type="entry name" value="LBP_BPI_CETP_C"/>
    <property type="match status" value="1"/>
</dbReference>
<evidence type="ECO:0000259" key="3">
    <source>
        <dbReference type="SMART" id="SM00328"/>
    </source>
</evidence>
<feature type="signal peptide" evidence="2">
    <location>
        <begin position="1"/>
        <end position="21"/>
    </location>
</feature>
<proteinExistence type="predicted"/>
<dbReference type="PANTHER" id="PTHR46801:SF6">
    <property type="entry name" value="LIPID-BINDING SERUM GLYCOPROTEIN C-TERMINAL DOMAIN-CONTAINING PROTEIN"/>
    <property type="match status" value="1"/>
</dbReference>
<dbReference type="SUPFAM" id="SSF55394">
    <property type="entry name" value="Bactericidal permeability-increasing protein, BPI"/>
    <property type="match status" value="2"/>
</dbReference>
<evidence type="ECO:0000313" key="6">
    <source>
        <dbReference type="Proteomes" id="UP001237642"/>
    </source>
</evidence>
<evidence type="ECO:0000256" key="1">
    <source>
        <dbReference type="ARBA" id="ARBA00023180"/>
    </source>
</evidence>